<feature type="domain" description="Helix-turn-helix" evidence="1">
    <location>
        <begin position="49"/>
        <end position="99"/>
    </location>
</feature>
<organism evidence="2 3">
    <name type="scientific">Hymenobacter volaticus</name>
    <dbReference type="NCBI Taxonomy" id="2932254"/>
    <lineage>
        <taxon>Bacteria</taxon>
        <taxon>Pseudomonadati</taxon>
        <taxon>Bacteroidota</taxon>
        <taxon>Cytophagia</taxon>
        <taxon>Cytophagales</taxon>
        <taxon>Hymenobacteraceae</taxon>
        <taxon>Hymenobacter</taxon>
    </lineage>
</organism>
<keyword evidence="3" id="KW-1185">Reference proteome</keyword>
<gene>
    <name evidence="2" type="ORF">MUN86_14845</name>
</gene>
<protein>
    <submittedName>
        <fullName evidence="2">Helix-turn-helix domain-containing protein</fullName>
    </submittedName>
</protein>
<dbReference type="Proteomes" id="UP000830401">
    <property type="component" value="Chromosome"/>
</dbReference>
<name>A0ABY4G1U1_9BACT</name>
<dbReference type="RefSeq" id="WP_245118843.1">
    <property type="nucleotide sequence ID" value="NZ_CP095061.1"/>
</dbReference>
<sequence length="100" mass="11790">MKEHDPLEVLPALLTLPQFRWLLNTILDEKLKPLFALLQADQQQSQAEYLTTKQALDLLHLSKPTLNKLRRLQIINSYYSSDKRVLYKRSELIAYLESHK</sequence>
<accession>A0ABY4G1U1</accession>
<proteinExistence type="predicted"/>
<evidence type="ECO:0000313" key="2">
    <source>
        <dbReference type="EMBL" id="UOQ64840.1"/>
    </source>
</evidence>
<evidence type="ECO:0000259" key="1">
    <source>
        <dbReference type="Pfam" id="PF12728"/>
    </source>
</evidence>
<dbReference type="EMBL" id="CP095061">
    <property type="protein sequence ID" value="UOQ64840.1"/>
    <property type="molecule type" value="Genomic_DNA"/>
</dbReference>
<evidence type="ECO:0000313" key="3">
    <source>
        <dbReference type="Proteomes" id="UP000830401"/>
    </source>
</evidence>
<dbReference type="Pfam" id="PF12728">
    <property type="entry name" value="HTH_17"/>
    <property type="match status" value="1"/>
</dbReference>
<reference evidence="2" key="1">
    <citation type="submission" date="2022-04" db="EMBL/GenBank/DDBJ databases">
        <title>Hymenobacter sp. isolated from the air.</title>
        <authorList>
            <person name="Won M."/>
            <person name="Lee C.-M."/>
            <person name="Woen H.-Y."/>
            <person name="Kwon S.-W."/>
        </authorList>
    </citation>
    <scope>NUCLEOTIDE SEQUENCE</scope>
    <source>
        <strain evidence="2">5420S-77</strain>
    </source>
</reference>
<dbReference type="InterPro" id="IPR041657">
    <property type="entry name" value="HTH_17"/>
</dbReference>